<dbReference type="InterPro" id="IPR039058">
    <property type="entry name" value="Yippee_fam"/>
</dbReference>
<dbReference type="Proteomes" id="UP000001357">
    <property type="component" value="Unassembled WGS sequence"/>
</dbReference>
<evidence type="ECO:0000259" key="5">
    <source>
        <dbReference type="PROSITE" id="PS51792"/>
    </source>
</evidence>
<organism evidence="6 7">
    <name type="scientific">Monosiga brevicollis</name>
    <name type="common">Choanoflagellate</name>
    <dbReference type="NCBI Taxonomy" id="81824"/>
    <lineage>
        <taxon>Eukaryota</taxon>
        <taxon>Choanoflagellata</taxon>
        <taxon>Craspedida</taxon>
        <taxon>Salpingoecidae</taxon>
        <taxon>Monosiga</taxon>
    </lineage>
</organism>
<comment type="similarity">
    <text evidence="1 4">Belongs to the yippee family.</text>
</comment>
<evidence type="ECO:0000256" key="4">
    <source>
        <dbReference type="RuleBase" id="RU110713"/>
    </source>
</evidence>
<accession>A9UUQ3</accession>
<dbReference type="KEGG" id="mbr:MONBRDRAFT_15658"/>
<reference evidence="6 7" key="1">
    <citation type="journal article" date="2008" name="Nature">
        <title>The genome of the choanoflagellate Monosiga brevicollis and the origin of metazoans.</title>
        <authorList>
            <consortium name="JGI Sequencing"/>
            <person name="King N."/>
            <person name="Westbrook M.J."/>
            <person name="Young S.L."/>
            <person name="Kuo A."/>
            <person name="Abedin M."/>
            <person name="Chapman J."/>
            <person name="Fairclough S."/>
            <person name="Hellsten U."/>
            <person name="Isogai Y."/>
            <person name="Letunic I."/>
            <person name="Marr M."/>
            <person name="Pincus D."/>
            <person name="Putnam N."/>
            <person name="Rokas A."/>
            <person name="Wright K.J."/>
            <person name="Zuzow R."/>
            <person name="Dirks W."/>
            <person name="Good M."/>
            <person name="Goodstein D."/>
            <person name="Lemons D."/>
            <person name="Li W."/>
            <person name="Lyons J.B."/>
            <person name="Morris A."/>
            <person name="Nichols S."/>
            <person name="Richter D.J."/>
            <person name="Salamov A."/>
            <person name="Bork P."/>
            <person name="Lim W.A."/>
            <person name="Manning G."/>
            <person name="Miller W.T."/>
            <person name="McGinnis W."/>
            <person name="Shapiro H."/>
            <person name="Tjian R."/>
            <person name="Grigoriev I.V."/>
            <person name="Rokhsar D."/>
        </authorList>
    </citation>
    <scope>NUCLEOTIDE SEQUENCE [LARGE SCALE GENOMIC DNA]</scope>
    <source>
        <strain evidence="7">MX1 / ATCC 50154</strain>
    </source>
</reference>
<proteinExistence type="inferred from homology"/>
<feature type="domain" description="Yippee" evidence="5">
    <location>
        <begin position="13"/>
        <end position="110"/>
    </location>
</feature>
<dbReference type="InterPro" id="IPR034751">
    <property type="entry name" value="Yippee"/>
</dbReference>
<dbReference type="Pfam" id="PF03226">
    <property type="entry name" value="Yippee-Mis18"/>
    <property type="match status" value="1"/>
</dbReference>
<dbReference type="RefSeq" id="XP_001744059.1">
    <property type="nucleotide sequence ID" value="XM_001744007.1"/>
</dbReference>
<name>A9UUQ3_MONBE</name>
<dbReference type="PANTHER" id="PTHR13848">
    <property type="entry name" value="PROTEIN YIPPEE-LIKE CG15309-RELATED"/>
    <property type="match status" value="1"/>
</dbReference>
<evidence type="ECO:0000313" key="7">
    <source>
        <dbReference type="Proteomes" id="UP000001357"/>
    </source>
</evidence>
<evidence type="ECO:0000313" key="6">
    <source>
        <dbReference type="EMBL" id="EDQ90762.1"/>
    </source>
</evidence>
<evidence type="ECO:0000256" key="2">
    <source>
        <dbReference type="ARBA" id="ARBA00022723"/>
    </source>
</evidence>
<dbReference type="GO" id="GO:0046872">
    <property type="term" value="F:metal ion binding"/>
    <property type="evidence" value="ECO:0007669"/>
    <property type="project" value="UniProtKB-KW"/>
</dbReference>
<dbReference type="GeneID" id="5889515"/>
<dbReference type="OMA" id="SSRIYGC"/>
<keyword evidence="7" id="KW-1185">Reference proteome</keyword>
<protein>
    <recommendedName>
        <fullName evidence="4">Protein yippee-like</fullName>
    </recommendedName>
</protein>
<dbReference type="EMBL" id="CH991546">
    <property type="protein sequence ID" value="EDQ90762.1"/>
    <property type="molecule type" value="Genomic_DNA"/>
</dbReference>
<dbReference type="InterPro" id="IPR004910">
    <property type="entry name" value="Yippee/Mis18/Cereblon"/>
</dbReference>
<evidence type="ECO:0000256" key="1">
    <source>
        <dbReference type="ARBA" id="ARBA00005613"/>
    </source>
</evidence>
<dbReference type="STRING" id="81824.A9UUQ3"/>
<gene>
    <name evidence="6" type="ORF">MONBRDRAFT_15658</name>
</gene>
<dbReference type="eggNOG" id="KOG3399">
    <property type="taxonomic scope" value="Eukaryota"/>
</dbReference>
<evidence type="ECO:0000256" key="3">
    <source>
        <dbReference type="ARBA" id="ARBA00022833"/>
    </source>
</evidence>
<keyword evidence="2" id="KW-0479">Metal-binding</keyword>
<dbReference type="InParanoid" id="A9UUQ3"/>
<dbReference type="AlphaFoldDB" id="A9UUQ3"/>
<dbReference type="PROSITE" id="PS51792">
    <property type="entry name" value="YIPPEE"/>
    <property type="match status" value="1"/>
</dbReference>
<dbReference type="FunCoup" id="A9UUQ3">
    <property type="interactions" value="508"/>
</dbReference>
<sequence length="113" mass="13102">MGRLFKEYLSDPRVYICANCHTHLAAHDSLVSKSFQGRLGRAYLFNDVVNIDVGPAQEKMLITGLHSICDVHCNICRSYLGWKYEMAYEQEQRYKIGKVILEKAHIERESGWH</sequence>
<keyword evidence="3" id="KW-0862">Zinc</keyword>